<evidence type="ECO:0000313" key="1">
    <source>
        <dbReference type="EMBL" id="KAG0272637.1"/>
    </source>
</evidence>
<dbReference type="Pfam" id="PF06999">
    <property type="entry name" value="Suc_Fer-like"/>
    <property type="match status" value="1"/>
</dbReference>
<evidence type="ECO:0000313" key="2">
    <source>
        <dbReference type="Proteomes" id="UP001194696"/>
    </source>
</evidence>
<dbReference type="Gene3D" id="3.40.30.10">
    <property type="entry name" value="Glutaredoxin"/>
    <property type="match status" value="1"/>
</dbReference>
<accession>A0ABQ7JHH8</accession>
<name>A0ABQ7JHH8_9FUNG</name>
<dbReference type="SUPFAM" id="SSF52833">
    <property type="entry name" value="Thioredoxin-like"/>
    <property type="match status" value="1"/>
</dbReference>
<protein>
    <recommendedName>
        <fullName evidence="3">Sucrase/ferredoxin-like-domain-containing protein</fullName>
    </recommendedName>
</protein>
<reference evidence="1 2" key="1">
    <citation type="journal article" date="2020" name="Fungal Divers.">
        <title>Resolving the Mortierellaceae phylogeny through synthesis of multi-gene phylogenetics and phylogenomics.</title>
        <authorList>
            <person name="Vandepol N."/>
            <person name="Liber J."/>
            <person name="Desiro A."/>
            <person name="Na H."/>
            <person name="Kennedy M."/>
            <person name="Barry K."/>
            <person name="Grigoriev I.V."/>
            <person name="Miller A.N."/>
            <person name="O'Donnell K."/>
            <person name="Stajich J.E."/>
            <person name="Bonito G."/>
        </authorList>
    </citation>
    <scope>NUCLEOTIDE SEQUENCE [LARGE SCALE GENOMIC DNA]</scope>
    <source>
        <strain evidence="1 2">AD045</strain>
    </source>
</reference>
<dbReference type="CDD" id="cd03062">
    <property type="entry name" value="TRX_Fd_Sucrase"/>
    <property type="match status" value="1"/>
</dbReference>
<dbReference type="PANTHER" id="PTHR31902">
    <property type="entry name" value="ACTIN PATCHES DISTAL PROTEIN 1"/>
    <property type="match status" value="1"/>
</dbReference>
<dbReference type="EMBL" id="JAAAIM010002443">
    <property type="protein sequence ID" value="KAG0272637.1"/>
    <property type="molecule type" value="Genomic_DNA"/>
</dbReference>
<feature type="non-terminal residue" evidence="1">
    <location>
        <position position="1"/>
    </location>
</feature>
<dbReference type="PANTHER" id="PTHR31902:SF14">
    <property type="entry name" value="ACTIN PATCHES DISTAL PROTEIN 1"/>
    <property type="match status" value="1"/>
</dbReference>
<dbReference type="InterPro" id="IPR009737">
    <property type="entry name" value="Aim32/Apd1-like"/>
</dbReference>
<dbReference type="InterPro" id="IPR036249">
    <property type="entry name" value="Thioredoxin-like_sf"/>
</dbReference>
<gene>
    <name evidence="1" type="ORF">BGZ96_005246</name>
</gene>
<sequence>SRSIIGDDATDVLVATSAATPASFSAAQVAGSASLGANVTSMPLDPSPRKFQVKVLAVIPPAVATPALIGPAFVGLSDCSACQSPCDDKDHLHYPSYLKIDQTMPLLHSLKPYERHVLISTGMEDWDIDIDGDTSSLAFYPQSAIDKGQRRLRDDDNGKSVNRIVLTNSSRKADTWDGPGWQVVVLPDHIVVNNVTPEQCDDFFEAFLEPPFEALDQSAAVASSQEKGQAAQLTQVTPLSRDIKAGKTKFTVHRWQAKAAIMICSHKKRDKRCGVTAAIQKIEFSRILLSKDLLGDAAGDVEIWLVSHIGGHKFAGNVIVHRGGVSVWYGRVEPCHSQAIVETTVERGEIIRELYRGGANGHLAAYNQIAW</sequence>
<evidence type="ECO:0008006" key="3">
    <source>
        <dbReference type="Google" id="ProtNLM"/>
    </source>
</evidence>
<proteinExistence type="predicted"/>
<comment type="caution">
    <text evidence="1">The sequence shown here is derived from an EMBL/GenBank/DDBJ whole genome shotgun (WGS) entry which is preliminary data.</text>
</comment>
<organism evidence="1 2">
    <name type="scientific">Linnemannia gamsii</name>
    <dbReference type="NCBI Taxonomy" id="64522"/>
    <lineage>
        <taxon>Eukaryota</taxon>
        <taxon>Fungi</taxon>
        <taxon>Fungi incertae sedis</taxon>
        <taxon>Mucoromycota</taxon>
        <taxon>Mortierellomycotina</taxon>
        <taxon>Mortierellomycetes</taxon>
        <taxon>Mortierellales</taxon>
        <taxon>Mortierellaceae</taxon>
        <taxon>Linnemannia</taxon>
    </lineage>
</organism>
<dbReference type="Proteomes" id="UP001194696">
    <property type="component" value="Unassembled WGS sequence"/>
</dbReference>
<keyword evidence="2" id="KW-1185">Reference proteome</keyword>